<keyword evidence="5" id="KW-1185">Reference proteome</keyword>
<dbReference type="EMBL" id="OVEO01000017">
    <property type="protein sequence ID" value="SPR01280.1"/>
    <property type="molecule type" value="Genomic_DNA"/>
</dbReference>
<dbReference type="EMBL" id="CDSF01000112">
    <property type="protein sequence ID" value="CEP01239.1"/>
    <property type="molecule type" value="Genomic_DNA"/>
</dbReference>
<keyword evidence="1" id="KW-0472">Membrane</keyword>
<evidence type="ECO:0000256" key="1">
    <source>
        <dbReference type="SAM" id="Phobius"/>
    </source>
</evidence>
<dbReference type="Proteomes" id="UP000290189">
    <property type="component" value="Unassembled WGS sequence"/>
</dbReference>
<evidence type="ECO:0000313" key="4">
    <source>
        <dbReference type="EMBL" id="SPR01280.1"/>
    </source>
</evidence>
<keyword evidence="4" id="KW-0496">Mitochondrion</keyword>
<evidence type="ECO:0000313" key="5">
    <source>
        <dbReference type="Proteomes" id="UP000039324"/>
    </source>
</evidence>
<feature type="signal peptide" evidence="2">
    <location>
        <begin position="1"/>
        <end position="20"/>
    </location>
</feature>
<keyword evidence="2" id="KW-0732">Signal</keyword>
<accession>A0A0G4J1N7</accession>
<dbReference type="AlphaFoldDB" id="A0A0G4J1N7"/>
<name>A0A0G4J1N7_PLABS</name>
<evidence type="ECO:0000313" key="6">
    <source>
        <dbReference type="Proteomes" id="UP000290189"/>
    </source>
</evidence>
<geneLocation type="mitochondrion" evidence="4"/>
<feature type="chain" id="PRO_5035991200" description="EGF-like domain-containing protein" evidence="2">
    <location>
        <begin position="21"/>
        <end position="323"/>
    </location>
</feature>
<keyword evidence="1" id="KW-1133">Transmembrane helix</keyword>
<evidence type="ECO:0008006" key="7">
    <source>
        <dbReference type="Google" id="ProtNLM"/>
    </source>
</evidence>
<protein>
    <recommendedName>
        <fullName evidence="7">EGF-like domain-containing protein</fullName>
    </recommendedName>
</protein>
<feature type="transmembrane region" description="Helical" evidence="1">
    <location>
        <begin position="267"/>
        <end position="290"/>
    </location>
</feature>
<keyword evidence="1" id="KW-0812">Transmembrane</keyword>
<evidence type="ECO:0000256" key="2">
    <source>
        <dbReference type="SAM" id="SignalP"/>
    </source>
</evidence>
<reference evidence="3 5" key="1">
    <citation type="submission" date="2015-02" db="EMBL/GenBank/DDBJ databases">
        <authorList>
            <person name="Chooi Y.-H."/>
        </authorList>
    </citation>
    <scope>NUCLEOTIDE SEQUENCE [LARGE SCALE GENOMIC DNA]</scope>
    <source>
        <strain evidence="3">E3</strain>
    </source>
</reference>
<sequence>MSNCVYAILLLVACTASALGQYVDMRVPASWAVCHPVAPGETCESACTASPSCNGFYVDPTDSCSCRFIGAPVCLLPGIEVTPGTETISARIRASANIALPERVEYDAFVLKMSAPAPSSVFVDLEGTVTCADVCASGKVLPDCVLSQEISYEAEGTATSACWLFPASAWDQLHSLKQIDGTASGDVRRTAITTIATDRWTPPRLDRCAAHLASSKIEPHALGESDRPPMKTAEIKVADSVPPVDDEDTSHSRTFQPLGNMTTVEQVVLLSGCIVFLLFLSGAIAAACIAKRRRRHGARDPCRCHQCHPPAIHHPKNVTHEIP</sequence>
<proteinExistence type="predicted"/>
<gene>
    <name evidence="3" type="ORF">PBRA_001845</name>
    <name evidence="4" type="ORF">PLBR_LOCUS8495</name>
</gene>
<organism evidence="3 5">
    <name type="scientific">Plasmodiophora brassicae</name>
    <name type="common">Clubroot disease agent</name>
    <dbReference type="NCBI Taxonomy" id="37360"/>
    <lineage>
        <taxon>Eukaryota</taxon>
        <taxon>Sar</taxon>
        <taxon>Rhizaria</taxon>
        <taxon>Endomyxa</taxon>
        <taxon>Phytomyxea</taxon>
        <taxon>Plasmodiophorida</taxon>
        <taxon>Plasmodiophoridae</taxon>
        <taxon>Plasmodiophora</taxon>
    </lineage>
</organism>
<dbReference type="Proteomes" id="UP000039324">
    <property type="component" value="Unassembled WGS sequence"/>
</dbReference>
<reference evidence="4 6" key="2">
    <citation type="submission" date="2018-03" db="EMBL/GenBank/DDBJ databases">
        <authorList>
            <person name="Fogelqvist J."/>
        </authorList>
    </citation>
    <scope>NUCLEOTIDE SEQUENCE [LARGE SCALE GENOMIC DNA]</scope>
</reference>
<evidence type="ECO:0000313" key="3">
    <source>
        <dbReference type="EMBL" id="CEP01239.1"/>
    </source>
</evidence>